<protein>
    <recommendedName>
        <fullName evidence="2">DUF4829 domain-containing protein</fullName>
    </recommendedName>
</protein>
<feature type="chain" id="PRO_5039171681" description="DUF4829 domain-containing protein" evidence="1">
    <location>
        <begin position="24"/>
        <end position="162"/>
    </location>
</feature>
<dbReference type="Pfam" id="PF16111">
    <property type="entry name" value="DUF4829"/>
    <property type="match status" value="1"/>
</dbReference>
<organism evidence="3 4">
    <name type="scientific">Priestia taiwanensis</name>
    <dbReference type="NCBI Taxonomy" id="1347902"/>
    <lineage>
        <taxon>Bacteria</taxon>
        <taxon>Bacillati</taxon>
        <taxon>Bacillota</taxon>
        <taxon>Bacilli</taxon>
        <taxon>Bacillales</taxon>
        <taxon>Bacillaceae</taxon>
        <taxon>Priestia</taxon>
    </lineage>
</organism>
<reference evidence="3" key="1">
    <citation type="journal article" date="2014" name="Int. J. Syst. Evol. Microbiol.">
        <title>Complete genome sequence of Corynebacterium casei LMG S-19264T (=DSM 44701T), isolated from a smear-ripened cheese.</title>
        <authorList>
            <consortium name="US DOE Joint Genome Institute (JGI-PGF)"/>
            <person name="Walter F."/>
            <person name="Albersmeier A."/>
            <person name="Kalinowski J."/>
            <person name="Ruckert C."/>
        </authorList>
    </citation>
    <scope>NUCLEOTIDE SEQUENCE</scope>
    <source>
        <strain evidence="3">CGMCC 1.12698</strain>
    </source>
</reference>
<dbReference type="PROSITE" id="PS51257">
    <property type="entry name" value="PROKAR_LIPOPROTEIN"/>
    <property type="match status" value="1"/>
</dbReference>
<feature type="domain" description="DUF4829" evidence="2">
    <location>
        <begin position="44"/>
        <end position="160"/>
    </location>
</feature>
<dbReference type="RefSeq" id="WP_188388476.1">
    <property type="nucleotide sequence ID" value="NZ_BMFK01000001.1"/>
</dbReference>
<keyword evidence="1" id="KW-0732">Signal</keyword>
<accession>A0A917ATR1</accession>
<name>A0A917ATR1_9BACI</name>
<reference evidence="3" key="2">
    <citation type="submission" date="2020-09" db="EMBL/GenBank/DDBJ databases">
        <authorList>
            <person name="Sun Q."/>
            <person name="Zhou Y."/>
        </authorList>
    </citation>
    <scope>NUCLEOTIDE SEQUENCE</scope>
    <source>
        <strain evidence="3">CGMCC 1.12698</strain>
    </source>
</reference>
<dbReference type="EMBL" id="BMFK01000001">
    <property type="protein sequence ID" value="GGE72409.1"/>
    <property type="molecule type" value="Genomic_DNA"/>
</dbReference>
<keyword evidence="4" id="KW-1185">Reference proteome</keyword>
<evidence type="ECO:0000313" key="4">
    <source>
        <dbReference type="Proteomes" id="UP000605259"/>
    </source>
</evidence>
<comment type="caution">
    <text evidence="3">The sequence shown here is derived from an EMBL/GenBank/DDBJ whole genome shotgun (WGS) entry which is preliminary data.</text>
</comment>
<dbReference type="AlphaFoldDB" id="A0A917ATR1"/>
<dbReference type="InterPro" id="IPR032256">
    <property type="entry name" value="DUF4829"/>
</dbReference>
<evidence type="ECO:0000256" key="1">
    <source>
        <dbReference type="SAM" id="SignalP"/>
    </source>
</evidence>
<proteinExistence type="predicted"/>
<evidence type="ECO:0000259" key="2">
    <source>
        <dbReference type="Pfam" id="PF16111"/>
    </source>
</evidence>
<evidence type="ECO:0000313" key="3">
    <source>
        <dbReference type="EMBL" id="GGE72409.1"/>
    </source>
</evidence>
<feature type="signal peptide" evidence="1">
    <location>
        <begin position="1"/>
        <end position="23"/>
    </location>
</feature>
<sequence length="162" mass="18736">MKKLSLLSILVVLCIAVIGCTKENDTKENNTKENNVQVSNQDPKQVVQDYFTYKNEKNKEKVLAMMTSKQKDTDVGLDNLQEIKLLSIREDTTEYVRNSYLSRQIGQGMKAEDMKVYEIMYEVAYKDKTIGPQVSGTYSGEYYFVIREKEGEKWLIDEMGVF</sequence>
<dbReference type="Proteomes" id="UP000605259">
    <property type="component" value="Unassembled WGS sequence"/>
</dbReference>
<gene>
    <name evidence="3" type="ORF">GCM10007140_22900</name>
</gene>